<gene>
    <name evidence="1" type="ORF">CEXT_762191</name>
</gene>
<keyword evidence="2" id="KW-1185">Reference proteome</keyword>
<evidence type="ECO:0000313" key="1">
    <source>
        <dbReference type="EMBL" id="GIX89217.1"/>
    </source>
</evidence>
<organism evidence="1 2">
    <name type="scientific">Caerostris extrusa</name>
    <name type="common">Bark spider</name>
    <name type="synonym">Caerostris bankana</name>
    <dbReference type="NCBI Taxonomy" id="172846"/>
    <lineage>
        <taxon>Eukaryota</taxon>
        <taxon>Metazoa</taxon>
        <taxon>Ecdysozoa</taxon>
        <taxon>Arthropoda</taxon>
        <taxon>Chelicerata</taxon>
        <taxon>Arachnida</taxon>
        <taxon>Araneae</taxon>
        <taxon>Araneomorphae</taxon>
        <taxon>Entelegynae</taxon>
        <taxon>Araneoidea</taxon>
        <taxon>Araneidae</taxon>
        <taxon>Caerostris</taxon>
    </lineage>
</organism>
<name>A0AAV4P1V9_CAEEX</name>
<sequence>MCIGSRASHWSDHPPAFFFSSRTCEPHYDTVVQFLQAICFSPSPDPYHTSRMTAYNLEQEFGKITAGSFLSQHRLYRLVGQVR</sequence>
<comment type="caution">
    <text evidence="1">The sequence shown here is derived from an EMBL/GenBank/DDBJ whole genome shotgun (WGS) entry which is preliminary data.</text>
</comment>
<proteinExistence type="predicted"/>
<evidence type="ECO:0000313" key="2">
    <source>
        <dbReference type="Proteomes" id="UP001054945"/>
    </source>
</evidence>
<dbReference type="Proteomes" id="UP001054945">
    <property type="component" value="Unassembled WGS sequence"/>
</dbReference>
<dbReference type="AlphaFoldDB" id="A0AAV4P1V9"/>
<protein>
    <submittedName>
        <fullName evidence="1">Uncharacterized protein</fullName>
    </submittedName>
</protein>
<dbReference type="EMBL" id="BPLR01003836">
    <property type="protein sequence ID" value="GIX89217.1"/>
    <property type="molecule type" value="Genomic_DNA"/>
</dbReference>
<accession>A0AAV4P1V9</accession>
<reference evidence="1 2" key="1">
    <citation type="submission" date="2021-06" db="EMBL/GenBank/DDBJ databases">
        <title>Caerostris extrusa draft genome.</title>
        <authorList>
            <person name="Kono N."/>
            <person name="Arakawa K."/>
        </authorList>
    </citation>
    <scope>NUCLEOTIDE SEQUENCE [LARGE SCALE GENOMIC DNA]</scope>
</reference>